<feature type="signal peptide" evidence="1">
    <location>
        <begin position="1"/>
        <end position="19"/>
    </location>
</feature>
<evidence type="ECO:0000313" key="3">
    <source>
        <dbReference type="Proteomes" id="UP000250321"/>
    </source>
</evidence>
<comment type="caution">
    <text evidence="2">The sequence shown here is derived from an EMBL/GenBank/DDBJ whole genome shotgun (WGS) entry which is preliminary data.</text>
</comment>
<proteinExistence type="predicted"/>
<feature type="chain" id="PRO_5016439674" evidence="1">
    <location>
        <begin position="20"/>
        <end position="75"/>
    </location>
</feature>
<name>A0A314XLN0_PRUYE</name>
<protein>
    <submittedName>
        <fullName evidence="2">Uncharacterized protein</fullName>
    </submittedName>
</protein>
<accession>A0A314XLN0</accession>
<reference evidence="2 3" key="1">
    <citation type="submission" date="2018-02" db="EMBL/GenBank/DDBJ databases">
        <title>Draft genome of wild Prunus yedoensis var. nudiflora.</title>
        <authorList>
            <person name="Baek S."/>
            <person name="Kim J.-H."/>
            <person name="Choi K."/>
            <person name="Kim G.-B."/>
            <person name="Cho A."/>
            <person name="Jang H."/>
            <person name="Shin C.-H."/>
            <person name="Yu H.-J."/>
            <person name="Mun J.-H."/>
        </authorList>
    </citation>
    <scope>NUCLEOTIDE SEQUENCE [LARGE SCALE GENOMIC DNA]</scope>
    <source>
        <strain evidence="3">cv. Jeju island</strain>
        <tissue evidence="2">Leaf</tissue>
    </source>
</reference>
<organism evidence="2 3">
    <name type="scientific">Prunus yedoensis var. nudiflora</name>
    <dbReference type="NCBI Taxonomy" id="2094558"/>
    <lineage>
        <taxon>Eukaryota</taxon>
        <taxon>Viridiplantae</taxon>
        <taxon>Streptophyta</taxon>
        <taxon>Embryophyta</taxon>
        <taxon>Tracheophyta</taxon>
        <taxon>Spermatophyta</taxon>
        <taxon>Magnoliopsida</taxon>
        <taxon>eudicotyledons</taxon>
        <taxon>Gunneridae</taxon>
        <taxon>Pentapetalae</taxon>
        <taxon>rosids</taxon>
        <taxon>fabids</taxon>
        <taxon>Rosales</taxon>
        <taxon>Rosaceae</taxon>
        <taxon>Amygdaloideae</taxon>
        <taxon>Amygdaleae</taxon>
        <taxon>Prunus</taxon>
    </lineage>
</organism>
<dbReference type="AlphaFoldDB" id="A0A314XLN0"/>
<keyword evidence="1" id="KW-0732">Signal</keyword>
<gene>
    <name evidence="2" type="ORF">Pyn_33704</name>
</gene>
<keyword evidence="3" id="KW-1185">Reference proteome</keyword>
<evidence type="ECO:0000256" key="1">
    <source>
        <dbReference type="SAM" id="SignalP"/>
    </source>
</evidence>
<dbReference type="EMBL" id="PJQY01002511">
    <property type="protein sequence ID" value="PQP92928.1"/>
    <property type="molecule type" value="Genomic_DNA"/>
</dbReference>
<sequence>MMVAILLGLMDSQMKVAVAVEVQFQELWRVREVKLKGGDERGRLKEKWLLGMKGLMGGEKKEEEEGWVVEIWVWI</sequence>
<evidence type="ECO:0000313" key="2">
    <source>
        <dbReference type="EMBL" id="PQP92928.1"/>
    </source>
</evidence>
<dbReference type="Proteomes" id="UP000250321">
    <property type="component" value="Unassembled WGS sequence"/>
</dbReference>